<dbReference type="Proteomes" id="UP001190700">
    <property type="component" value="Unassembled WGS sequence"/>
</dbReference>
<dbReference type="GO" id="GO:0016747">
    <property type="term" value="F:acyltransferase activity, transferring groups other than amino-acyl groups"/>
    <property type="evidence" value="ECO:0007669"/>
    <property type="project" value="InterPro"/>
</dbReference>
<protein>
    <recommendedName>
        <fullName evidence="2">N-acetyltransferase domain-containing protein</fullName>
    </recommendedName>
</protein>
<dbReference type="SUPFAM" id="SSF55729">
    <property type="entry name" value="Acyl-CoA N-acyltransferases (Nat)"/>
    <property type="match status" value="1"/>
</dbReference>
<dbReference type="EMBL" id="LGRX02014257">
    <property type="protein sequence ID" value="KAK3264934.1"/>
    <property type="molecule type" value="Genomic_DNA"/>
</dbReference>
<dbReference type="Gene3D" id="3.40.630.30">
    <property type="match status" value="1"/>
</dbReference>
<evidence type="ECO:0000256" key="1">
    <source>
        <dbReference type="SAM" id="MobiDB-lite"/>
    </source>
</evidence>
<evidence type="ECO:0000313" key="3">
    <source>
        <dbReference type="EMBL" id="KAK3264934.1"/>
    </source>
</evidence>
<comment type="caution">
    <text evidence="3">The sequence shown here is derived from an EMBL/GenBank/DDBJ whole genome shotgun (WGS) entry which is preliminary data.</text>
</comment>
<keyword evidence="4" id="KW-1185">Reference proteome</keyword>
<feature type="domain" description="N-acetyltransferase" evidence="2">
    <location>
        <begin position="80"/>
        <end position="270"/>
    </location>
</feature>
<reference evidence="3 4" key="1">
    <citation type="journal article" date="2015" name="Genome Biol. Evol.">
        <title>Comparative Genomics of a Bacterivorous Green Alga Reveals Evolutionary Causalities and Consequences of Phago-Mixotrophic Mode of Nutrition.</title>
        <authorList>
            <person name="Burns J.A."/>
            <person name="Paasch A."/>
            <person name="Narechania A."/>
            <person name="Kim E."/>
        </authorList>
    </citation>
    <scope>NUCLEOTIDE SEQUENCE [LARGE SCALE GENOMIC DNA]</scope>
    <source>
        <strain evidence="3 4">PLY_AMNH</strain>
    </source>
</reference>
<proteinExistence type="predicted"/>
<accession>A0AAE0KY87</accession>
<dbReference type="InterPro" id="IPR016181">
    <property type="entry name" value="Acyl_CoA_acyltransferase"/>
</dbReference>
<dbReference type="Pfam" id="PF00583">
    <property type="entry name" value="Acetyltransf_1"/>
    <property type="match status" value="1"/>
</dbReference>
<dbReference type="PROSITE" id="PS51186">
    <property type="entry name" value="GNAT"/>
    <property type="match status" value="1"/>
</dbReference>
<sequence length="278" mass="31628">MLFHVGLYTRHTGVEMRSSTCLLGLKPQSSRARPPHHPLQRRTSSAGTRMHMVEELWSRNSRISRDVVFRNTRTSEERTLRLRPVTPDDDLREQHFVDGMDPSSHEMRFFGPKRAHSKKETKGLTHIDYREDFALCCLNKETDEFVGIARYYSLSHDPRSPNHDVVEVAVVIDDSFRGFGLGLYLTYQLLDVAVHEGKTEAVAEVLHRNRGARRLFERLMACIPGASEHTIEDVVEFRLPLTLCSEAAAGSRLDGPYGRVHGPYLALTYEEVLATAAR</sequence>
<feature type="region of interest" description="Disordered" evidence="1">
    <location>
        <begin position="27"/>
        <end position="46"/>
    </location>
</feature>
<organism evidence="3 4">
    <name type="scientific">Cymbomonas tetramitiformis</name>
    <dbReference type="NCBI Taxonomy" id="36881"/>
    <lineage>
        <taxon>Eukaryota</taxon>
        <taxon>Viridiplantae</taxon>
        <taxon>Chlorophyta</taxon>
        <taxon>Pyramimonadophyceae</taxon>
        <taxon>Pyramimonadales</taxon>
        <taxon>Pyramimonadaceae</taxon>
        <taxon>Cymbomonas</taxon>
    </lineage>
</organism>
<dbReference type="InterPro" id="IPR000182">
    <property type="entry name" value="GNAT_dom"/>
</dbReference>
<evidence type="ECO:0000259" key="2">
    <source>
        <dbReference type="PROSITE" id="PS51186"/>
    </source>
</evidence>
<gene>
    <name evidence="3" type="ORF">CYMTET_26352</name>
</gene>
<name>A0AAE0KY87_9CHLO</name>
<evidence type="ECO:0000313" key="4">
    <source>
        <dbReference type="Proteomes" id="UP001190700"/>
    </source>
</evidence>
<dbReference type="AlphaFoldDB" id="A0AAE0KY87"/>